<name>A0A923PNS2_9BACT</name>
<comment type="caution">
    <text evidence="1">The sequence shown here is derived from an EMBL/GenBank/DDBJ whole genome shotgun (WGS) entry which is preliminary data.</text>
</comment>
<reference evidence="1" key="1">
    <citation type="submission" date="2020-08" db="EMBL/GenBank/DDBJ databases">
        <title>Lewinella bacteria from marine environments.</title>
        <authorList>
            <person name="Zhong Y."/>
        </authorList>
    </citation>
    <scope>NUCLEOTIDE SEQUENCE</scope>
    <source>
        <strain evidence="1">KCTC 42187</strain>
    </source>
</reference>
<accession>A0A923PNS2</accession>
<protein>
    <submittedName>
        <fullName evidence="1">Uncharacterized protein</fullName>
    </submittedName>
</protein>
<sequence>MNAEVTIYPLRDTFRTGDTINVSFRLPREVENNGTGTILKLTNVDITTRAAIEIIDQVTESTDIVSALFNDVDLITYPDTTGDVQLVRLGPSSGYVQGIPEPNSQGDYTYAFAFVPKSLGLYRFAYGAVNFGEELGLRDNILEIEQECDNSNIFKLLYLKLVDGNDDNLDMLCQSTVSTFCVLDEPRRSDLYEDYRRQATFIFRVLE</sequence>
<dbReference type="AlphaFoldDB" id="A0A923PNS2"/>
<dbReference type="Proteomes" id="UP000650081">
    <property type="component" value="Unassembled WGS sequence"/>
</dbReference>
<dbReference type="RefSeq" id="WP_187466705.1">
    <property type="nucleotide sequence ID" value="NZ_JACSIT010000100.1"/>
</dbReference>
<evidence type="ECO:0000313" key="1">
    <source>
        <dbReference type="EMBL" id="MBC6994638.1"/>
    </source>
</evidence>
<keyword evidence="2" id="KW-1185">Reference proteome</keyword>
<evidence type="ECO:0000313" key="2">
    <source>
        <dbReference type="Proteomes" id="UP000650081"/>
    </source>
</evidence>
<proteinExistence type="predicted"/>
<gene>
    <name evidence="1" type="ORF">H9S92_10720</name>
</gene>
<dbReference type="EMBL" id="JACSIT010000100">
    <property type="protein sequence ID" value="MBC6994638.1"/>
    <property type="molecule type" value="Genomic_DNA"/>
</dbReference>
<organism evidence="1 2">
    <name type="scientific">Neolewinella lacunae</name>
    <dbReference type="NCBI Taxonomy" id="1517758"/>
    <lineage>
        <taxon>Bacteria</taxon>
        <taxon>Pseudomonadati</taxon>
        <taxon>Bacteroidota</taxon>
        <taxon>Saprospiria</taxon>
        <taxon>Saprospirales</taxon>
        <taxon>Lewinellaceae</taxon>
        <taxon>Neolewinella</taxon>
    </lineage>
</organism>